<evidence type="ECO:0000256" key="5">
    <source>
        <dbReference type="ARBA" id="ARBA00022989"/>
    </source>
</evidence>
<dbReference type="PANTHER" id="PTHR12924:SF0">
    <property type="entry name" value="TRANSLOCON-ASSOCIATED PROTEIN SUBUNIT ALPHA"/>
    <property type="match status" value="1"/>
</dbReference>
<dbReference type="EMBL" id="VXIS01000162">
    <property type="protein sequence ID" value="KAA8899764.1"/>
    <property type="molecule type" value="Genomic_DNA"/>
</dbReference>
<dbReference type="Proteomes" id="UP000326924">
    <property type="component" value="Unassembled WGS sequence"/>
</dbReference>
<name>A0A5J5EPK3_9PEZI</name>
<evidence type="ECO:0000256" key="3">
    <source>
        <dbReference type="ARBA" id="ARBA00022729"/>
    </source>
</evidence>
<comment type="function">
    <text evidence="7">Is probably involved in a pathway contributing to genomic integrity.</text>
</comment>
<dbReference type="Pfam" id="PF03896">
    <property type="entry name" value="TRAP_alpha"/>
    <property type="match status" value="1"/>
</dbReference>
<evidence type="ECO:0000256" key="6">
    <source>
        <dbReference type="ARBA" id="ARBA00023136"/>
    </source>
</evidence>
<sequence>MGTPYIFHLPTRPLIPIFPLLFCRDNRKTMRLFSYSLPTLFFFIVSSGLATATTSTELRELNVKTGVDFIRVPPSPTHSAVLIDEDPRLVNGFPTRMIVHIENYEEEPITMEHIRATLLEKDSKKFIQNFTSERIGAKLDKDIKHTQPYSFVANLKQQKGELLVAIICSIGEEGSEEPETVSIQVWKGTVHVVDEDKKVGIFDLQILFLYTLIAFCVVGCILFSLATWFAEVPPPPRPRRRLERQRSESPPHTQQFYTKYEESLASKNRLRQNTGRGEDQDE</sequence>
<comment type="caution">
    <text evidence="11">The sequence shown here is derived from an EMBL/GenBank/DDBJ whole genome shotgun (WGS) entry which is preliminary data.</text>
</comment>
<evidence type="ECO:0000256" key="1">
    <source>
        <dbReference type="ARBA" id="ARBA00004115"/>
    </source>
</evidence>
<feature type="transmembrane region" description="Helical" evidence="10">
    <location>
        <begin position="207"/>
        <end position="230"/>
    </location>
</feature>
<keyword evidence="2 10" id="KW-0812">Transmembrane</keyword>
<evidence type="ECO:0000256" key="8">
    <source>
        <dbReference type="ARBA" id="ARBA00038311"/>
    </source>
</evidence>
<keyword evidence="12" id="KW-1185">Reference proteome</keyword>
<evidence type="ECO:0000256" key="7">
    <source>
        <dbReference type="ARBA" id="ARBA00037565"/>
    </source>
</evidence>
<dbReference type="PANTHER" id="PTHR12924">
    <property type="entry name" value="TRANSLOCON-ASSOCIATED PROTEIN, ALPHA SUBUNIT"/>
    <property type="match status" value="1"/>
</dbReference>
<feature type="transmembrane region" description="Helical" evidence="10">
    <location>
        <begin position="32"/>
        <end position="52"/>
    </location>
</feature>
<evidence type="ECO:0000256" key="2">
    <source>
        <dbReference type="ARBA" id="ARBA00022692"/>
    </source>
</evidence>
<gene>
    <name evidence="11" type="ORF">FN846DRAFT_959983</name>
</gene>
<evidence type="ECO:0000313" key="12">
    <source>
        <dbReference type="Proteomes" id="UP000326924"/>
    </source>
</evidence>
<dbReference type="OrthoDB" id="1926781at2759"/>
<protein>
    <recommendedName>
        <fullName evidence="13">Translocon-associated protein subunit alpha</fullName>
    </recommendedName>
</protein>
<evidence type="ECO:0000256" key="10">
    <source>
        <dbReference type="SAM" id="Phobius"/>
    </source>
</evidence>
<evidence type="ECO:0008006" key="13">
    <source>
        <dbReference type="Google" id="ProtNLM"/>
    </source>
</evidence>
<dbReference type="InParanoid" id="A0A5J5EPK3"/>
<dbReference type="InterPro" id="IPR005595">
    <property type="entry name" value="TRAP_alpha"/>
</dbReference>
<dbReference type="AlphaFoldDB" id="A0A5J5EPK3"/>
<evidence type="ECO:0000256" key="9">
    <source>
        <dbReference type="SAM" id="MobiDB-lite"/>
    </source>
</evidence>
<keyword evidence="4" id="KW-0256">Endoplasmic reticulum</keyword>
<organism evidence="11 12">
    <name type="scientific">Sphaerosporella brunnea</name>
    <dbReference type="NCBI Taxonomy" id="1250544"/>
    <lineage>
        <taxon>Eukaryota</taxon>
        <taxon>Fungi</taxon>
        <taxon>Dikarya</taxon>
        <taxon>Ascomycota</taxon>
        <taxon>Pezizomycotina</taxon>
        <taxon>Pezizomycetes</taxon>
        <taxon>Pezizales</taxon>
        <taxon>Pyronemataceae</taxon>
        <taxon>Sphaerosporella</taxon>
    </lineage>
</organism>
<evidence type="ECO:0000256" key="4">
    <source>
        <dbReference type="ARBA" id="ARBA00022824"/>
    </source>
</evidence>
<keyword evidence="6 10" id="KW-0472">Membrane</keyword>
<evidence type="ECO:0000313" key="11">
    <source>
        <dbReference type="EMBL" id="KAA8899764.1"/>
    </source>
</evidence>
<feature type="region of interest" description="Disordered" evidence="9">
    <location>
        <begin position="236"/>
        <end position="258"/>
    </location>
</feature>
<comment type="similarity">
    <text evidence="8">Belongs to the IRC22 family.</text>
</comment>
<keyword evidence="5 10" id="KW-1133">Transmembrane helix</keyword>
<proteinExistence type="inferred from homology"/>
<reference evidence="11 12" key="1">
    <citation type="submission" date="2019-09" db="EMBL/GenBank/DDBJ databases">
        <title>Draft genome of the ectomycorrhizal ascomycete Sphaerosporella brunnea.</title>
        <authorList>
            <consortium name="DOE Joint Genome Institute"/>
            <person name="Benucci G.M."/>
            <person name="Marozzi G."/>
            <person name="Antonielli L."/>
            <person name="Sanchez S."/>
            <person name="Marco P."/>
            <person name="Wang X."/>
            <person name="Falini L.B."/>
            <person name="Barry K."/>
            <person name="Haridas S."/>
            <person name="Lipzen A."/>
            <person name="Labutti K."/>
            <person name="Grigoriev I.V."/>
            <person name="Murat C."/>
            <person name="Martin F."/>
            <person name="Albertini E."/>
            <person name="Donnini D."/>
            <person name="Bonito G."/>
        </authorList>
    </citation>
    <scope>NUCLEOTIDE SEQUENCE [LARGE SCALE GENOMIC DNA]</scope>
    <source>
        <strain evidence="11 12">Sb_GMNB300</strain>
    </source>
</reference>
<accession>A0A5J5EPK3</accession>
<keyword evidence="3" id="KW-0732">Signal</keyword>
<dbReference type="GO" id="GO:0005789">
    <property type="term" value="C:endoplasmic reticulum membrane"/>
    <property type="evidence" value="ECO:0007669"/>
    <property type="project" value="UniProtKB-SubCell"/>
</dbReference>
<comment type="subcellular location">
    <subcellularLocation>
        <location evidence="1">Endoplasmic reticulum membrane</location>
        <topology evidence="1">Single-pass type I membrane protein</topology>
    </subcellularLocation>
</comment>